<keyword evidence="2" id="KW-1185">Reference proteome</keyword>
<name>A0A0C2JU11_THEKT</name>
<organism evidence="1 2">
    <name type="scientific">Thelohanellus kitauei</name>
    <name type="common">Myxosporean</name>
    <dbReference type="NCBI Taxonomy" id="669202"/>
    <lineage>
        <taxon>Eukaryota</taxon>
        <taxon>Metazoa</taxon>
        <taxon>Cnidaria</taxon>
        <taxon>Myxozoa</taxon>
        <taxon>Myxosporea</taxon>
        <taxon>Bivalvulida</taxon>
        <taxon>Platysporina</taxon>
        <taxon>Myxobolidae</taxon>
        <taxon>Thelohanellus</taxon>
    </lineage>
</organism>
<dbReference type="AlphaFoldDB" id="A0A0C2JU11"/>
<evidence type="ECO:0000313" key="2">
    <source>
        <dbReference type="Proteomes" id="UP000031668"/>
    </source>
</evidence>
<protein>
    <submittedName>
        <fullName evidence="1">Uncharacterized protein</fullName>
    </submittedName>
</protein>
<reference evidence="1 2" key="1">
    <citation type="journal article" date="2014" name="Genome Biol. Evol.">
        <title>The genome of the myxosporean Thelohanellus kitauei shows adaptations to nutrient acquisition within its fish host.</title>
        <authorList>
            <person name="Yang Y."/>
            <person name="Xiong J."/>
            <person name="Zhou Z."/>
            <person name="Huo F."/>
            <person name="Miao W."/>
            <person name="Ran C."/>
            <person name="Liu Y."/>
            <person name="Zhang J."/>
            <person name="Feng J."/>
            <person name="Wang M."/>
            <person name="Wang M."/>
            <person name="Wang L."/>
            <person name="Yao B."/>
        </authorList>
    </citation>
    <scope>NUCLEOTIDE SEQUENCE [LARGE SCALE GENOMIC DNA]</scope>
    <source>
        <strain evidence="1">Wuqing</strain>
    </source>
</reference>
<proteinExistence type="predicted"/>
<sequence length="100" mass="11667">MVNEIIATVNLVMFKTQILTGAIIRPPMLSVRMIDPGLIYMDIKVFIVSFVRSGSSTTFFFLEPVQFLRELTLRQLDDLCGICFFITLFHRLPLRFQRHQ</sequence>
<dbReference type="EMBL" id="JWZT01001076">
    <property type="protein sequence ID" value="KII72883.1"/>
    <property type="molecule type" value="Genomic_DNA"/>
</dbReference>
<evidence type="ECO:0000313" key="1">
    <source>
        <dbReference type="EMBL" id="KII72883.1"/>
    </source>
</evidence>
<comment type="caution">
    <text evidence="1">The sequence shown here is derived from an EMBL/GenBank/DDBJ whole genome shotgun (WGS) entry which is preliminary data.</text>
</comment>
<dbReference type="Proteomes" id="UP000031668">
    <property type="component" value="Unassembled WGS sequence"/>
</dbReference>
<accession>A0A0C2JU11</accession>
<gene>
    <name evidence="1" type="ORF">RF11_12349</name>
</gene>